<reference evidence="2" key="2">
    <citation type="submission" date="2020-09" db="EMBL/GenBank/DDBJ databases">
        <authorList>
            <person name="Sun Q."/>
            <person name="Kim S."/>
        </authorList>
    </citation>
    <scope>NUCLEOTIDE SEQUENCE</scope>
    <source>
        <strain evidence="2">KCTC 23224</strain>
    </source>
</reference>
<comment type="caution">
    <text evidence="2">The sequence shown here is derived from an EMBL/GenBank/DDBJ whole genome shotgun (WGS) entry which is preliminary data.</text>
</comment>
<keyword evidence="1" id="KW-0812">Transmembrane</keyword>
<feature type="transmembrane region" description="Helical" evidence="1">
    <location>
        <begin position="43"/>
        <end position="61"/>
    </location>
</feature>
<organism evidence="2 3">
    <name type="scientific">Mongoliitalea lutea</name>
    <dbReference type="NCBI Taxonomy" id="849756"/>
    <lineage>
        <taxon>Bacteria</taxon>
        <taxon>Pseudomonadati</taxon>
        <taxon>Bacteroidota</taxon>
        <taxon>Cytophagia</taxon>
        <taxon>Cytophagales</taxon>
        <taxon>Cyclobacteriaceae</taxon>
        <taxon>Mongoliitalea</taxon>
    </lineage>
</organism>
<keyword evidence="1" id="KW-1133">Transmembrane helix</keyword>
<proteinExistence type="predicted"/>
<keyword evidence="3" id="KW-1185">Reference proteome</keyword>
<feature type="transmembrane region" description="Helical" evidence="1">
    <location>
        <begin position="92"/>
        <end position="112"/>
    </location>
</feature>
<dbReference type="Proteomes" id="UP000642809">
    <property type="component" value="Unassembled WGS sequence"/>
</dbReference>
<keyword evidence="1" id="KW-0472">Membrane</keyword>
<evidence type="ECO:0008006" key="4">
    <source>
        <dbReference type="Google" id="ProtNLM"/>
    </source>
</evidence>
<dbReference type="AlphaFoldDB" id="A0A8J3G5U2"/>
<evidence type="ECO:0000313" key="3">
    <source>
        <dbReference type="Proteomes" id="UP000642809"/>
    </source>
</evidence>
<dbReference type="GO" id="GO:0015097">
    <property type="term" value="F:mercury ion transmembrane transporter activity"/>
    <property type="evidence" value="ECO:0007669"/>
    <property type="project" value="InterPro"/>
</dbReference>
<sequence length="120" mass="13718">MIHCLAVPLFVSLGFIVKNMDGHAGHHHHDHEHGYFHFHWDWHMLDYLFILLALVAVFQASKQANSRAIKLALWMSVSIFSVAILLHDLHNSMLFVSLGASLALFGTHIVNWKTHKKCNI</sequence>
<accession>A0A8J3G5U2</accession>
<dbReference type="GO" id="GO:0016020">
    <property type="term" value="C:membrane"/>
    <property type="evidence" value="ECO:0007669"/>
    <property type="project" value="InterPro"/>
</dbReference>
<protein>
    <recommendedName>
        <fullName evidence="4">MerC mercury resistance protein</fullName>
    </recommendedName>
</protein>
<gene>
    <name evidence="2" type="ORF">GCM10008106_24930</name>
</gene>
<dbReference type="Pfam" id="PF03203">
    <property type="entry name" value="MerC"/>
    <property type="match status" value="1"/>
</dbReference>
<evidence type="ECO:0000313" key="2">
    <source>
        <dbReference type="EMBL" id="GHB42876.1"/>
    </source>
</evidence>
<dbReference type="EMBL" id="BMYF01000015">
    <property type="protein sequence ID" value="GHB42876.1"/>
    <property type="molecule type" value="Genomic_DNA"/>
</dbReference>
<name>A0A8J3G5U2_9BACT</name>
<feature type="transmembrane region" description="Helical" evidence="1">
    <location>
        <begin position="68"/>
        <end position="86"/>
    </location>
</feature>
<evidence type="ECO:0000256" key="1">
    <source>
        <dbReference type="SAM" id="Phobius"/>
    </source>
</evidence>
<dbReference type="InterPro" id="IPR004891">
    <property type="entry name" value="Mercury-R_MerC"/>
</dbReference>
<reference evidence="2" key="1">
    <citation type="journal article" date="2014" name="Int. J. Syst. Evol. Microbiol.">
        <title>Complete genome sequence of Corynebacterium casei LMG S-19264T (=DSM 44701T), isolated from a smear-ripened cheese.</title>
        <authorList>
            <consortium name="US DOE Joint Genome Institute (JGI-PGF)"/>
            <person name="Walter F."/>
            <person name="Albersmeier A."/>
            <person name="Kalinowski J."/>
            <person name="Ruckert C."/>
        </authorList>
    </citation>
    <scope>NUCLEOTIDE SEQUENCE</scope>
    <source>
        <strain evidence="2">KCTC 23224</strain>
    </source>
</reference>